<keyword evidence="3" id="KW-1185">Reference proteome</keyword>
<gene>
    <name evidence="2" type="ORF">POM88_017064</name>
</gene>
<sequence length="224" mass="24826">MLNPFPTIDIAYADVQQEESQSIVLNHSEVELSTTFSKSHIDAKVITCHACDGKGHTGEKCWSVVGYPRWHHKYKKLNQKGGHGSSKWKSSKTEHKANNALICTNSDKFDVVFTPQHLQQLLKLLPTANANVPAVKGYDTEDELENCFSGMVTINGSSVHKDTWIIDFGTSDHMTLNLSAMMNVQPAKYGLIIKLPTGDTTKITHIGDVHLKNGLVLKNVLYVP</sequence>
<name>A0AAD8IQ49_9APIA</name>
<dbReference type="Proteomes" id="UP001237642">
    <property type="component" value="Unassembled WGS sequence"/>
</dbReference>
<dbReference type="InterPro" id="IPR054722">
    <property type="entry name" value="PolX-like_BBD"/>
</dbReference>
<reference evidence="2" key="2">
    <citation type="submission" date="2023-05" db="EMBL/GenBank/DDBJ databases">
        <authorList>
            <person name="Schelkunov M.I."/>
        </authorList>
    </citation>
    <scope>NUCLEOTIDE SEQUENCE</scope>
    <source>
        <strain evidence="2">Hsosn_3</strain>
        <tissue evidence="2">Leaf</tissue>
    </source>
</reference>
<proteinExistence type="predicted"/>
<evidence type="ECO:0000259" key="1">
    <source>
        <dbReference type="Pfam" id="PF22936"/>
    </source>
</evidence>
<dbReference type="EMBL" id="JAUIZM010000004">
    <property type="protein sequence ID" value="KAK1388886.1"/>
    <property type="molecule type" value="Genomic_DNA"/>
</dbReference>
<protein>
    <recommendedName>
        <fullName evidence="1">Retrovirus-related Pol polyprotein from transposon TNT 1-94-like beta-barrel domain-containing protein</fullName>
    </recommendedName>
</protein>
<comment type="caution">
    <text evidence="2">The sequence shown here is derived from an EMBL/GenBank/DDBJ whole genome shotgun (WGS) entry which is preliminary data.</text>
</comment>
<dbReference type="Pfam" id="PF22936">
    <property type="entry name" value="Pol_BBD"/>
    <property type="match status" value="1"/>
</dbReference>
<evidence type="ECO:0000313" key="2">
    <source>
        <dbReference type="EMBL" id="KAK1388886.1"/>
    </source>
</evidence>
<accession>A0AAD8IQ49</accession>
<reference evidence="2" key="1">
    <citation type="submission" date="2023-02" db="EMBL/GenBank/DDBJ databases">
        <title>Genome of toxic invasive species Heracleum sosnowskyi carries increased number of genes despite the absence of recent whole-genome duplications.</title>
        <authorList>
            <person name="Schelkunov M."/>
            <person name="Shtratnikova V."/>
            <person name="Makarenko M."/>
            <person name="Klepikova A."/>
            <person name="Omelchenko D."/>
            <person name="Novikova G."/>
            <person name="Obukhova E."/>
            <person name="Bogdanov V."/>
            <person name="Penin A."/>
            <person name="Logacheva M."/>
        </authorList>
    </citation>
    <scope>NUCLEOTIDE SEQUENCE</scope>
    <source>
        <strain evidence="2">Hsosn_3</strain>
        <tissue evidence="2">Leaf</tissue>
    </source>
</reference>
<dbReference type="PANTHER" id="PTHR34222:SF97">
    <property type="entry name" value="CATALYTIC REGION, PUTATIVE-RELATED"/>
    <property type="match status" value="1"/>
</dbReference>
<evidence type="ECO:0000313" key="3">
    <source>
        <dbReference type="Proteomes" id="UP001237642"/>
    </source>
</evidence>
<feature type="domain" description="Retrovirus-related Pol polyprotein from transposon TNT 1-94-like beta-barrel" evidence="1">
    <location>
        <begin position="164"/>
        <end position="224"/>
    </location>
</feature>
<dbReference type="AlphaFoldDB" id="A0AAD8IQ49"/>
<organism evidence="2 3">
    <name type="scientific">Heracleum sosnowskyi</name>
    <dbReference type="NCBI Taxonomy" id="360622"/>
    <lineage>
        <taxon>Eukaryota</taxon>
        <taxon>Viridiplantae</taxon>
        <taxon>Streptophyta</taxon>
        <taxon>Embryophyta</taxon>
        <taxon>Tracheophyta</taxon>
        <taxon>Spermatophyta</taxon>
        <taxon>Magnoliopsida</taxon>
        <taxon>eudicotyledons</taxon>
        <taxon>Gunneridae</taxon>
        <taxon>Pentapetalae</taxon>
        <taxon>asterids</taxon>
        <taxon>campanulids</taxon>
        <taxon>Apiales</taxon>
        <taxon>Apiaceae</taxon>
        <taxon>Apioideae</taxon>
        <taxon>apioid superclade</taxon>
        <taxon>Tordylieae</taxon>
        <taxon>Tordyliinae</taxon>
        <taxon>Heracleum</taxon>
    </lineage>
</organism>
<dbReference type="PANTHER" id="PTHR34222">
    <property type="entry name" value="GAG_PRE-INTEGRS DOMAIN-CONTAINING PROTEIN"/>
    <property type="match status" value="1"/>
</dbReference>